<feature type="region of interest" description="Disordered" evidence="1">
    <location>
        <begin position="1"/>
        <end position="62"/>
    </location>
</feature>
<organism evidence="2 3">
    <name type="scientific">Phaseolus angularis</name>
    <name type="common">Azuki bean</name>
    <name type="synonym">Vigna angularis</name>
    <dbReference type="NCBI Taxonomy" id="3914"/>
    <lineage>
        <taxon>Eukaryota</taxon>
        <taxon>Viridiplantae</taxon>
        <taxon>Streptophyta</taxon>
        <taxon>Embryophyta</taxon>
        <taxon>Tracheophyta</taxon>
        <taxon>Spermatophyta</taxon>
        <taxon>Magnoliopsida</taxon>
        <taxon>eudicotyledons</taxon>
        <taxon>Gunneridae</taxon>
        <taxon>Pentapetalae</taxon>
        <taxon>rosids</taxon>
        <taxon>fabids</taxon>
        <taxon>Fabales</taxon>
        <taxon>Fabaceae</taxon>
        <taxon>Papilionoideae</taxon>
        <taxon>50 kb inversion clade</taxon>
        <taxon>NPAAA clade</taxon>
        <taxon>indigoferoid/millettioid clade</taxon>
        <taxon>Phaseoleae</taxon>
        <taxon>Vigna</taxon>
    </lineage>
</organism>
<reference evidence="3" key="1">
    <citation type="journal article" date="2015" name="Proc. Natl. Acad. Sci. U.S.A.">
        <title>Genome sequencing of adzuki bean (Vigna angularis) provides insight into high starch and low fat accumulation and domestication.</title>
        <authorList>
            <person name="Yang K."/>
            <person name="Tian Z."/>
            <person name="Chen C."/>
            <person name="Luo L."/>
            <person name="Zhao B."/>
            <person name="Wang Z."/>
            <person name="Yu L."/>
            <person name="Li Y."/>
            <person name="Sun Y."/>
            <person name="Li W."/>
            <person name="Chen Y."/>
            <person name="Li Y."/>
            <person name="Zhang Y."/>
            <person name="Ai D."/>
            <person name="Zhao J."/>
            <person name="Shang C."/>
            <person name="Ma Y."/>
            <person name="Wu B."/>
            <person name="Wang M."/>
            <person name="Gao L."/>
            <person name="Sun D."/>
            <person name="Zhang P."/>
            <person name="Guo F."/>
            <person name="Wang W."/>
            <person name="Li Y."/>
            <person name="Wang J."/>
            <person name="Varshney R.K."/>
            <person name="Wang J."/>
            <person name="Ling H.Q."/>
            <person name="Wan P."/>
        </authorList>
    </citation>
    <scope>NUCLEOTIDE SEQUENCE</scope>
    <source>
        <strain evidence="3">cv. Jingnong 6</strain>
    </source>
</reference>
<protein>
    <submittedName>
        <fullName evidence="2">Uncharacterized protein</fullName>
    </submittedName>
</protein>
<dbReference type="Proteomes" id="UP000053144">
    <property type="component" value="Chromosome 10"/>
</dbReference>
<dbReference type="Gramene" id="KOM55769">
    <property type="protein sequence ID" value="KOM55769"/>
    <property type="gene ID" value="LR48_Vigan10g166100"/>
</dbReference>
<gene>
    <name evidence="2" type="ORF">LR48_Vigan10g166100</name>
</gene>
<evidence type="ECO:0000256" key="1">
    <source>
        <dbReference type="SAM" id="MobiDB-lite"/>
    </source>
</evidence>
<dbReference type="EMBL" id="CM003380">
    <property type="protein sequence ID" value="KOM55769.1"/>
    <property type="molecule type" value="Genomic_DNA"/>
</dbReference>
<proteinExistence type="predicted"/>
<evidence type="ECO:0000313" key="3">
    <source>
        <dbReference type="Proteomes" id="UP000053144"/>
    </source>
</evidence>
<dbReference type="AlphaFoldDB" id="A0A0L9VLZ8"/>
<name>A0A0L9VLZ8_PHAAN</name>
<feature type="region of interest" description="Disordered" evidence="1">
    <location>
        <begin position="81"/>
        <end position="103"/>
    </location>
</feature>
<sequence>MPHHHRLPQETLIPNPNPSRQPPCSHYRQPSDHRSSSPSTITEHREPPPTQLYRPPRACCRKPTTKSVLSLLSRRITTIVHHANTPPSSSRSRHPNRGSLSPSSRVLLCHAQPLPHHAATTTNLHHLASFLAAAIQPSFIFKPALKKTKNSRNSKSTPSVCIVQPQSVATSFPSSNQCKTYKEITEQNQAELPICQVAP</sequence>
<evidence type="ECO:0000313" key="2">
    <source>
        <dbReference type="EMBL" id="KOM55769.1"/>
    </source>
</evidence>
<accession>A0A0L9VLZ8</accession>